<dbReference type="GO" id="GO:0003700">
    <property type="term" value="F:DNA-binding transcription factor activity"/>
    <property type="evidence" value="ECO:0007669"/>
    <property type="project" value="InterPro"/>
</dbReference>
<dbReference type="PROSITE" id="PS50995">
    <property type="entry name" value="HTH_MARR_2"/>
    <property type="match status" value="1"/>
</dbReference>
<feature type="domain" description="HTH marR-type" evidence="4">
    <location>
        <begin position="1"/>
        <end position="135"/>
    </location>
</feature>
<dbReference type="PANTHER" id="PTHR33164:SF57">
    <property type="entry name" value="MARR-FAMILY TRANSCRIPTIONAL REGULATOR"/>
    <property type="match status" value="1"/>
</dbReference>
<name>A0AB74UXG3_9GAMM</name>
<accession>A0AB74UXG3</accession>
<dbReference type="SMART" id="SM00347">
    <property type="entry name" value="HTH_MARR"/>
    <property type="match status" value="1"/>
</dbReference>
<dbReference type="Pfam" id="PF12802">
    <property type="entry name" value="MarR_2"/>
    <property type="match status" value="1"/>
</dbReference>
<evidence type="ECO:0000256" key="1">
    <source>
        <dbReference type="ARBA" id="ARBA00023015"/>
    </source>
</evidence>
<protein>
    <submittedName>
        <fullName evidence="5">MarR family winged helix-turn-helix transcriptional regulator</fullName>
    </submittedName>
</protein>
<dbReference type="InterPro" id="IPR023187">
    <property type="entry name" value="Tscrpt_reg_MarR-type_CS"/>
</dbReference>
<dbReference type="InterPro" id="IPR036390">
    <property type="entry name" value="WH_DNA-bd_sf"/>
</dbReference>
<keyword evidence="1" id="KW-0805">Transcription regulation</keyword>
<dbReference type="EMBL" id="CP170721">
    <property type="protein sequence ID" value="XIA19392.1"/>
    <property type="molecule type" value="Genomic_DNA"/>
</dbReference>
<dbReference type="AlphaFoldDB" id="A0AB74UXG3"/>
<dbReference type="PROSITE" id="PS01117">
    <property type="entry name" value="HTH_MARR_1"/>
    <property type="match status" value="1"/>
</dbReference>
<dbReference type="GO" id="GO:0003677">
    <property type="term" value="F:DNA binding"/>
    <property type="evidence" value="ECO:0007669"/>
    <property type="project" value="UniProtKB-KW"/>
</dbReference>
<dbReference type="RefSeq" id="WP_395119334.1">
    <property type="nucleotide sequence ID" value="NZ_CP170721.1"/>
</dbReference>
<sequence>MTPALLRHARTIYGTAMRRALGNAGYHDIPKNGLYLIGGMALHERGVPLGELVRELRVSKQAASQLVDALVASGYLQRAADENDRRKLVVTLTRRGRAAAEVQAKAREQVDAELLARVGARAVSTTRRTLAALIDLGQPGESGHRHD</sequence>
<keyword evidence="3" id="KW-0804">Transcription</keyword>
<dbReference type="InterPro" id="IPR036388">
    <property type="entry name" value="WH-like_DNA-bd_sf"/>
</dbReference>
<organism evidence="5">
    <name type="scientific">Rhodanobacter sp. FW102-FHT14D07</name>
    <dbReference type="NCBI Taxonomy" id="3351462"/>
    <lineage>
        <taxon>Bacteria</taxon>
        <taxon>Pseudomonadati</taxon>
        <taxon>Pseudomonadota</taxon>
        <taxon>Gammaproteobacteria</taxon>
        <taxon>Lysobacterales</taxon>
        <taxon>Rhodanobacteraceae</taxon>
        <taxon>Rhodanobacter</taxon>
    </lineage>
</organism>
<reference evidence="5" key="1">
    <citation type="submission" date="2024-10" db="EMBL/GenBank/DDBJ databases">
        <authorList>
            <person name="Lesea H.P."/>
            <person name="Kuehl J.V."/>
            <person name="Chandonia J.-M."/>
        </authorList>
    </citation>
    <scope>NUCLEOTIDE SEQUENCE</scope>
    <source>
        <strain evidence="5">FW102-FHT14D07</strain>
    </source>
</reference>
<dbReference type="InterPro" id="IPR000835">
    <property type="entry name" value="HTH_MarR-typ"/>
</dbReference>
<proteinExistence type="predicted"/>
<evidence type="ECO:0000256" key="3">
    <source>
        <dbReference type="ARBA" id="ARBA00023163"/>
    </source>
</evidence>
<dbReference type="InterPro" id="IPR039422">
    <property type="entry name" value="MarR/SlyA-like"/>
</dbReference>
<keyword evidence="2" id="KW-0238">DNA-binding</keyword>
<evidence type="ECO:0000259" key="4">
    <source>
        <dbReference type="PROSITE" id="PS50995"/>
    </source>
</evidence>
<dbReference type="GO" id="GO:0006950">
    <property type="term" value="P:response to stress"/>
    <property type="evidence" value="ECO:0007669"/>
    <property type="project" value="TreeGrafter"/>
</dbReference>
<evidence type="ECO:0000313" key="5">
    <source>
        <dbReference type="EMBL" id="XIA19392.1"/>
    </source>
</evidence>
<dbReference type="SUPFAM" id="SSF46785">
    <property type="entry name" value="Winged helix' DNA-binding domain"/>
    <property type="match status" value="1"/>
</dbReference>
<dbReference type="PANTHER" id="PTHR33164">
    <property type="entry name" value="TRANSCRIPTIONAL REGULATOR, MARR FAMILY"/>
    <property type="match status" value="1"/>
</dbReference>
<dbReference type="Gene3D" id="1.10.10.10">
    <property type="entry name" value="Winged helix-like DNA-binding domain superfamily/Winged helix DNA-binding domain"/>
    <property type="match status" value="1"/>
</dbReference>
<evidence type="ECO:0000256" key="2">
    <source>
        <dbReference type="ARBA" id="ARBA00023125"/>
    </source>
</evidence>
<gene>
    <name evidence="5" type="ORF">ACFYG5_04410</name>
</gene>